<reference evidence="1 2" key="1">
    <citation type="submission" date="2014-06" db="EMBL/GenBank/DDBJ databases">
        <authorList>
            <person name="Bishop-Lilly K.A."/>
            <person name="Broomall S.M."/>
            <person name="Chain P.S."/>
            <person name="Chertkov O."/>
            <person name="Coyne S.R."/>
            <person name="Daligault H.E."/>
            <person name="Davenport K.W."/>
            <person name="Erkkila T."/>
            <person name="Frey K.G."/>
            <person name="Gibbons H.S."/>
            <person name="Gu W."/>
            <person name="Jaissle J."/>
            <person name="Johnson S.L."/>
            <person name="Koroleva G.I."/>
            <person name="Ladner J.T."/>
            <person name="Lo C.-C."/>
            <person name="Minogue T.D."/>
            <person name="Munk C."/>
            <person name="Palacios G.F."/>
            <person name="Redden C.L."/>
            <person name="Rosenzweig C.N."/>
            <person name="Scholz M.B."/>
            <person name="Teshima H."/>
            <person name="Xu Y."/>
        </authorList>
    </citation>
    <scope>NUCLEOTIDE SEQUENCE [LARGE SCALE GENOMIC DNA]</scope>
    <source>
        <strain evidence="1 2">EO147</strain>
    </source>
</reference>
<evidence type="ECO:0000313" key="1">
    <source>
        <dbReference type="EMBL" id="AIO67933.1"/>
    </source>
</evidence>
<keyword evidence="2" id="KW-1185">Reference proteome</keyword>
<sequence>MRTPVQRVHRTPFHRAPDAWHAIRTAVSASRWFLRSCAGTAVTLAVLSAGCAESTPKVGSDGAASTTIERTKADRLAREQQIARTVPALASIKLTQPRPLTLRDSGQNGTLAFLREVDFRIVGDLGFLVHELSATLVPTHPGAPTVFDDPTSFDIAVHRGTVTLDNTKLNALFGGYIFGYHNAPLRHVRVTAGDGVLDIQGEMQRDGWVPFLLKGKLEVRDGSTLVFRPVDVHVSGIDAGPVMRAAKVQVSDLLKIDTPIVRLNGNDLVLNVDKLLPPPHLKINIVALKLTRAGLDLVLDDGTKAGFTMPENAPKHAIYLRGGDVKFMRAMPMNADIVIYPPRESAPDDAFVFDMYHYRDQLVAGYFNFEPSGALSILMPSYSQVARPAAPSVGSASARLNDSLIAAQQSSLNEARRQWEAFAVAPSDGAPRSDFRKVAAKHGGDVTAFGPRHISNGTTTIHLHNADFYIAGNIGFRVDDLVVQLVAKRAGEPVDLDDPNQYDIRILSGSVLAPWDAMSDLFNRHLLDYSPRSLNDLKLSADGDQLHVQGGLKLWNQVPPGVWLPADMKGTLTLLDERHLAFTPTKVSVLGVPQAKLLRALGIELSSLAPLKRRGAELRGNALVLDQYTVFPPPMLIGRMSQATVEPDGLRLTFRSAPNAPVQRPPANIPKSYLWLESGDTKMFNVLVLNMRILVQDTSKQRVRFDLYDYRDVVAHGSVRMAHDGTLDVDVGKKDPLAP</sequence>
<dbReference type="KEGG" id="bok:DM82_1009"/>
<dbReference type="EMBL" id="CP008726">
    <property type="protein sequence ID" value="AIO67933.1"/>
    <property type="molecule type" value="Genomic_DNA"/>
</dbReference>
<name>A0AAI8B935_9BURK</name>
<dbReference type="Proteomes" id="UP000029424">
    <property type="component" value="Chromosome 1"/>
</dbReference>
<accession>A0AAI8B935</accession>
<evidence type="ECO:0000313" key="2">
    <source>
        <dbReference type="Proteomes" id="UP000029424"/>
    </source>
</evidence>
<proteinExistence type="predicted"/>
<gene>
    <name evidence="1" type="ORF">DM82_1009</name>
</gene>
<protein>
    <submittedName>
        <fullName evidence="1">Exported protein</fullName>
    </submittedName>
</protein>
<organism evidence="1 2">
    <name type="scientific">Burkholderia oklahomensis</name>
    <dbReference type="NCBI Taxonomy" id="342113"/>
    <lineage>
        <taxon>Bacteria</taxon>
        <taxon>Pseudomonadati</taxon>
        <taxon>Pseudomonadota</taxon>
        <taxon>Betaproteobacteria</taxon>
        <taxon>Burkholderiales</taxon>
        <taxon>Burkholderiaceae</taxon>
        <taxon>Burkholderia</taxon>
        <taxon>pseudomallei group</taxon>
    </lineage>
</organism>
<dbReference type="AlphaFoldDB" id="A0AAI8B935"/>